<organism evidence="2 3">
    <name type="scientific">Robinsoniella peoriensis</name>
    <dbReference type="NCBI Taxonomy" id="180332"/>
    <lineage>
        <taxon>Bacteria</taxon>
        <taxon>Bacillati</taxon>
        <taxon>Bacillota</taxon>
        <taxon>Clostridia</taxon>
        <taxon>Lachnospirales</taxon>
        <taxon>Lachnospiraceae</taxon>
        <taxon>Robinsoniella</taxon>
    </lineage>
</organism>
<keyword evidence="2" id="KW-0808">Transferase</keyword>
<dbReference type="GO" id="GO:0006779">
    <property type="term" value="P:porphyrin-containing compound biosynthetic process"/>
    <property type="evidence" value="ECO:0007669"/>
    <property type="project" value="InterPro"/>
</dbReference>
<evidence type="ECO:0000313" key="2">
    <source>
        <dbReference type="EMBL" id="TLD00051.1"/>
    </source>
</evidence>
<keyword evidence="2" id="KW-0489">Methyltransferase</keyword>
<keyword evidence="3" id="KW-1185">Reference proteome</keyword>
<dbReference type="AlphaFoldDB" id="A0A4U8Q5H3"/>
<dbReference type="PANTHER" id="PTHR47099">
    <property type="entry name" value="METHYLCOBAMIDE:COM METHYLTRANSFERASE MTBA"/>
    <property type="match status" value="1"/>
</dbReference>
<dbReference type="STRING" id="180332.GCA_000797495_03289"/>
<dbReference type="InterPro" id="IPR000257">
    <property type="entry name" value="Uroporphyrinogen_deCOase"/>
</dbReference>
<feature type="domain" description="Uroporphyrinogen decarboxylase (URO-D)" evidence="1">
    <location>
        <begin position="132"/>
        <end position="290"/>
    </location>
</feature>
<dbReference type="GO" id="GO:0008168">
    <property type="term" value="F:methyltransferase activity"/>
    <property type="evidence" value="ECO:0007669"/>
    <property type="project" value="UniProtKB-KW"/>
</dbReference>
<comment type="caution">
    <text evidence="2">The sequence shown here is derived from an EMBL/GenBank/DDBJ whole genome shotgun (WGS) entry which is preliminary data.</text>
</comment>
<dbReference type="InterPro" id="IPR038071">
    <property type="entry name" value="UROD/MetE-like_sf"/>
</dbReference>
<dbReference type="Pfam" id="PF01208">
    <property type="entry name" value="URO-D"/>
    <property type="match status" value="1"/>
</dbReference>
<dbReference type="InterPro" id="IPR052024">
    <property type="entry name" value="Methanogen_methyltrans"/>
</dbReference>
<dbReference type="EMBL" id="QGQD01000060">
    <property type="protein sequence ID" value="TLD00051.1"/>
    <property type="molecule type" value="Genomic_DNA"/>
</dbReference>
<name>A0A4U8Q5H3_9FIRM</name>
<sequence>MTSKERVIKAIEFSCPDRIPYNFDSNRTPAIPEKYGDDFEWVFVDQYQHAAESDSGRKSWETEWGIVYETIHTELGEAVDFPLSDISKVYEYQIPDFTKEERYAELEKAVNQNEEKYILGMFPHFLFLQMLDLVGFENLMYEFIDSPDEIEYLIAELTGSCLRVVDCMHDRGVDGMIAIEDLGVQDRLIISPVLWRQIFKPAYKKIIEKLHQYGMHFFIHSCGYIMDLIEDFIEIGVDVVQIDQQNNMGIENLSEKYRGRICFFCPCDIQTILPDGSKEQIEESVQKLIHLLGSEKGGFMAKTYPQPESICLPEESVKYMCELFKRHGAGEEGIKVERKL</sequence>
<protein>
    <submittedName>
        <fullName evidence="2">Methylcobalamin:coenzyme M methyltransferase</fullName>
    </submittedName>
</protein>
<dbReference type="Gene3D" id="3.20.20.210">
    <property type="match status" value="1"/>
</dbReference>
<gene>
    <name evidence="2" type="ORF">DSM106044_03141</name>
</gene>
<proteinExistence type="predicted"/>
<evidence type="ECO:0000313" key="3">
    <source>
        <dbReference type="Proteomes" id="UP000306509"/>
    </source>
</evidence>
<evidence type="ECO:0000259" key="1">
    <source>
        <dbReference type="Pfam" id="PF01208"/>
    </source>
</evidence>
<dbReference type="GO" id="GO:0004853">
    <property type="term" value="F:uroporphyrinogen decarboxylase activity"/>
    <property type="evidence" value="ECO:0007669"/>
    <property type="project" value="InterPro"/>
</dbReference>
<dbReference type="PANTHER" id="PTHR47099:SF1">
    <property type="entry name" value="METHYLCOBAMIDE:COM METHYLTRANSFERASE MTBA"/>
    <property type="match status" value="1"/>
</dbReference>
<accession>A0A4U8Q5H3</accession>
<dbReference type="SUPFAM" id="SSF51726">
    <property type="entry name" value="UROD/MetE-like"/>
    <property type="match status" value="1"/>
</dbReference>
<reference evidence="2 3" key="1">
    <citation type="journal article" date="2019" name="Anaerobe">
        <title>Detection of Robinsoniella peoriensis in multiple bone samples of a trauma patient.</title>
        <authorList>
            <person name="Schrottner P."/>
            <person name="Hartwich K."/>
            <person name="Bunk B."/>
            <person name="Schober I."/>
            <person name="Helbig S."/>
            <person name="Rudolph W.W."/>
            <person name="Gunzer F."/>
        </authorList>
    </citation>
    <scope>NUCLEOTIDE SEQUENCE [LARGE SCALE GENOMIC DNA]</scope>
    <source>
        <strain evidence="2 3">DSM 106044</strain>
    </source>
</reference>
<dbReference type="RefSeq" id="WP_161597363.1">
    <property type="nucleotide sequence ID" value="NZ_QGQD01000060.1"/>
</dbReference>
<dbReference type="GO" id="GO:0032259">
    <property type="term" value="P:methylation"/>
    <property type="evidence" value="ECO:0007669"/>
    <property type="project" value="UniProtKB-KW"/>
</dbReference>
<dbReference type="Proteomes" id="UP000306509">
    <property type="component" value="Unassembled WGS sequence"/>
</dbReference>